<evidence type="ECO:0000313" key="11">
    <source>
        <dbReference type="EMBL" id="KWT86913.1"/>
    </source>
</evidence>
<keyword evidence="12" id="KW-1185">Reference proteome</keyword>
<gene>
    <name evidence="8" type="primary">glgA</name>
    <name evidence="11" type="ORF">ASN18_1445</name>
</gene>
<evidence type="ECO:0000256" key="6">
    <source>
        <dbReference type="ARBA" id="ARBA00022679"/>
    </source>
</evidence>
<comment type="caution">
    <text evidence="11">The sequence shown here is derived from an EMBL/GenBank/DDBJ whole genome shotgun (WGS) entry which is preliminary data.</text>
</comment>
<dbReference type="SUPFAM" id="SSF53756">
    <property type="entry name" value="UDP-Glycosyltransferase/glycogen phosphorylase"/>
    <property type="match status" value="1"/>
</dbReference>
<accession>A0ABR5SFU7</accession>
<evidence type="ECO:0000256" key="7">
    <source>
        <dbReference type="ARBA" id="ARBA00023056"/>
    </source>
</evidence>
<dbReference type="InterPro" id="IPR013534">
    <property type="entry name" value="Starch_synth_cat_dom"/>
</dbReference>
<evidence type="ECO:0000256" key="3">
    <source>
        <dbReference type="ARBA" id="ARBA00004964"/>
    </source>
</evidence>
<dbReference type="NCBIfam" id="NF001899">
    <property type="entry name" value="PRK00654.1-2"/>
    <property type="match status" value="1"/>
</dbReference>
<dbReference type="EC" id="2.4.1.21" evidence="8"/>
<proteinExistence type="inferred from homology"/>
<evidence type="ECO:0000259" key="10">
    <source>
        <dbReference type="Pfam" id="PF08323"/>
    </source>
</evidence>
<keyword evidence="6 8" id="KW-0808">Transferase</keyword>
<comment type="function">
    <text evidence="2 8">Synthesizes alpha-1,4-glucan chains using ADP-glucose.</text>
</comment>
<evidence type="ECO:0000256" key="1">
    <source>
        <dbReference type="ARBA" id="ARBA00001478"/>
    </source>
</evidence>
<evidence type="ECO:0000256" key="4">
    <source>
        <dbReference type="ARBA" id="ARBA00010281"/>
    </source>
</evidence>
<reference evidence="11 12" key="1">
    <citation type="submission" date="2015-11" db="EMBL/GenBank/DDBJ databases">
        <authorList>
            <person name="Lin W."/>
        </authorList>
    </citation>
    <scope>NUCLEOTIDE SEQUENCE [LARGE SCALE GENOMIC DNA]</scope>
    <source>
        <strain evidence="11 12">HCH-1</strain>
    </source>
</reference>
<evidence type="ECO:0000259" key="9">
    <source>
        <dbReference type="Pfam" id="PF00534"/>
    </source>
</evidence>
<dbReference type="Proteomes" id="UP000060487">
    <property type="component" value="Unassembled WGS sequence"/>
</dbReference>
<evidence type="ECO:0000256" key="8">
    <source>
        <dbReference type="HAMAP-Rule" id="MF_00484"/>
    </source>
</evidence>
<feature type="binding site" evidence="8">
    <location>
        <position position="20"/>
    </location>
    <ligand>
        <name>ADP-alpha-D-glucose</name>
        <dbReference type="ChEBI" id="CHEBI:57498"/>
    </ligand>
</feature>
<comment type="similarity">
    <text evidence="4 8">Belongs to the glycosyltransferase 1 family. Bacterial/plant glycogen synthase subfamily.</text>
</comment>
<feature type="domain" description="Starch synthase catalytic" evidence="10">
    <location>
        <begin position="7"/>
        <end position="250"/>
    </location>
</feature>
<dbReference type="Pfam" id="PF08323">
    <property type="entry name" value="Glyco_transf_5"/>
    <property type="match status" value="1"/>
</dbReference>
<dbReference type="EMBL" id="LNQR01000055">
    <property type="protein sequence ID" value="KWT86913.1"/>
    <property type="molecule type" value="Genomic_DNA"/>
</dbReference>
<evidence type="ECO:0000313" key="12">
    <source>
        <dbReference type="Proteomes" id="UP000060487"/>
    </source>
</evidence>
<dbReference type="Pfam" id="PF00534">
    <property type="entry name" value="Glycos_transf_1"/>
    <property type="match status" value="1"/>
</dbReference>
<protein>
    <recommendedName>
        <fullName evidence="8">Glycogen synthase</fullName>
        <ecNumber evidence="8">2.4.1.21</ecNumber>
    </recommendedName>
    <alternativeName>
        <fullName evidence="8">Starch [bacterial glycogen] synthase</fullName>
    </alternativeName>
</protein>
<keyword evidence="7 8" id="KW-0320">Glycogen biosynthesis</keyword>
<dbReference type="HAMAP" id="MF_00484">
    <property type="entry name" value="Glycogen_synth"/>
    <property type="match status" value="1"/>
</dbReference>
<dbReference type="RefSeq" id="WP_085052071.1">
    <property type="nucleotide sequence ID" value="NZ_LNQR01000055.1"/>
</dbReference>
<dbReference type="PANTHER" id="PTHR45825:SF11">
    <property type="entry name" value="ALPHA AMYLASE DOMAIN-CONTAINING PROTEIN"/>
    <property type="match status" value="1"/>
</dbReference>
<keyword evidence="5 8" id="KW-0328">Glycosyltransferase</keyword>
<dbReference type="PANTHER" id="PTHR45825">
    <property type="entry name" value="GRANULE-BOUND STARCH SYNTHASE 1, CHLOROPLASTIC/AMYLOPLASTIC"/>
    <property type="match status" value="1"/>
</dbReference>
<sequence length="497" mass="55875">MVETKLKILIVASEAAPYVKEGGLADVTGALSAALSFMGHDVRVVLPLYFQIDPKEFNLTECKETLSVPMGVIGTLGASIMEGKMPGTKVTVYFIENEYFFGRPGGLYSTVDGEGYMDNDNRFTFFSRAAIELCRVLHFKPDCIHVNDWHTAAIPVFLNISYKDDPIVGNCATLLTIHNMQHQGEFYEGLMDVLDVGWEHFHYLELERDGKTNLLKGGIYHSTLINTVSESYVREIQTPEFGINLDGVLRDRSADLYGIINGVDYDTWNPETDLLIAKNYSVDNLAGKALCKADLQRSFGLYERPDVPIIGLVTRLVKQKGIDVLAETIYGILEHDVQIVLLGTGEVWAHFFFGDMPNQYKGKFGCYIGYDNTLAHKIEAGSDFFLMPSRFEPCGLNQMYSMRYGTIPIVRAIGGLNDTVENLNEADNTGTGFKSYDLTADALRNTTLWAINIYYNRKDLMYGLIKRTMNKRFTWDAAARQYEKLYLKAKSQNISCS</sequence>
<dbReference type="InterPro" id="IPR001296">
    <property type="entry name" value="Glyco_trans_1"/>
</dbReference>
<evidence type="ECO:0000256" key="2">
    <source>
        <dbReference type="ARBA" id="ARBA00002764"/>
    </source>
</evidence>
<evidence type="ECO:0000256" key="5">
    <source>
        <dbReference type="ARBA" id="ARBA00022676"/>
    </source>
</evidence>
<dbReference type="CDD" id="cd03791">
    <property type="entry name" value="GT5_Glycogen_synthase_DULL1-like"/>
    <property type="match status" value="1"/>
</dbReference>
<dbReference type="NCBIfam" id="TIGR02095">
    <property type="entry name" value="glgA"/>
    <property type="match status" value="1"/>
</dbReference>
<name>A0ABR5SFU7_9BACT</name>
<feature type="domain" description="Glycosyl transferase family 1" evidence="9">
    <location>
        <begin position="305"/>
        <end position="443"/>
    </location>
</feature>
<dbReference type="InterPro" id="IPR011835">
    <property type="entry name" value="GS/SS"/>
</dbReference>
<dbReference type="GO" id="GO:0009011">
    <property type="term" value="F:alpha-1,4-glucan glucosyltransferase (ADP-glucose donor) activity"/>
    <property type="evidence" value="ECO:0007669"/>
    <property type="project" value="UniProtKB-EC"/>
</dbReference>
<comment type="catalytic activity">
    <reaction evidence="1 8">
        <text>[(1-&gt;4)-alpha-D-glucosyl](n) + ADP-alpha-D-glucose = [(1-&gt;4)-alpha-D-glucosyl](n+1) + ADP + H(+)</text>
        <dbReference type="Rhea" id="RHEA:18189"/>
        <dbReference type="Rhea" id="RHEA-COMP:9584"/>
        <dbReference type="Rhea" id="RHEA-COMP:9587"/>
        <dbReference type="ChEBI" id="CHEBI:15378"/>
        <dbReference type="ChEBI" id="CHEBI:15444"/>
        <dbReference type="ChEBI" id="CHEBI:57498"/>
        <dbReference type="ChEBI" id="CHEBI:456216"/>
        <dbReference type="EC" id="2.4.1.21"/>
    </reaction>
</comment>
<comment type="pathway">
    <text evidence="3 8">Glycan biosynthesis; glycogen biosynthesis.</text>
</comment>
<dbReference type="Gene3D" id="3.40.50.2000">
    <property type="entry name" value="Glycogen Phosphorylase B"/>
    <property type="match status" value="2"/>
</dbReference>
<organism evidence="11 12">
    <name type="scientific">Candidatus Magnetominusculus xianensis</name>
    <dbReference type="NCBI Taxonomy" id="1748249"/>
    <lineage>
        <taxon>Bacteria</taxon>
        <taxon>Pseudomonadati</taxon>
        <taxon>Nitrospirota</taxon>
        <taxon>Nitrospiria</taxon>
        <taxon>Nitrospirales</taxon>
        <taxon>Nitrospiraceae</taxon>
        <taxon>Candidatus Magnetominusculus</taxon>
    </lineage>
</organism>